<accession>A0A516Q466</accession>
<dbReference type="PANTHER" id="PTHR43649:SF32">
    <property type="entry name" value="SUGAR BINDING SECRETED PROTEIN"/>
    <property type="match status" value="1"/>
</dbReference>
<dbReference type="SUPFAM" id="SSF53850">
    <property type="entry name" value="Periplasmic binding protein-like II"/>
    <property type="match status" value="1"/>
</dbReference>
<evidence type="ECO:0000256" key="1">
    <source>
        <dbReference type="SAM" id="SignalP"/>
    </source>
</evidence>
<dbReference type="AlphaFoldDB" id="A0A516Q466"/>
<dbReference type="Gene3D" id="3.40.190.10">
    <property type="entry name" value="Periplasmic binding protein-like II"/>
    <property type="match status" value="1"/>
</dbReference>
<dbReference type="PROSITE" id="PS51257">
    <property type="entry name" value="PROKAR_LIPOPROTEIN"/>
    <property type="match status" value="1"/>
</dbReference>
<organism evidence="2 3">
    <name type="scientific">Microlunatus elymi</name>
    <dbReference type="NCBI Taxonomy" id="2596828"/>
    <lineage>
        <taxon>Bacteria</taxon>
        <taxon>Bacillati</taxon>
        <taxon>Actinomycetota</taxon>
        <taxon>Actinomycetes</taxon>
        <taxon>Propionibacteriales</taxon>
        <taxon>Propionibacteriaceae</taxon>
        <taxon>Microlunatus</taxon>
    </lineage>
</organism>
<evidence type="ECO:0000313" key="2">
    <source>
        <dbReference type="EMBL" id="QDP98230.1"/>
    </source>
</evidence>
<dbReference type="InterPro" id="IPR050490">
    <property type="entry name" value="Bact_solute-bd_prot1"/>
</dbReference>
<keyword evidence="1" id="KW-0732">Signal</keyword>
<dbReference type="OrthoDB" id="3226017at2"/>
<dbReference type="PANTHER" id="PTHR43649">
    <property type="entry name" value="ARABINOSE-BINDING PROTEIN-RELATED"/>
    <property type="match status" value="1"/>
</dbReference>
<proteinExistence type="predicted"/>
<dbReference type="Proteomes" id="UP000319263">
    <property type="component" value="Chromosome"/>
</dbReference>
<dbReference type="RefSeq" id="WP_143988171.1">
    <property type="nucleotide sequence ID" value="NZ_CP041692.1"/>
</dbReference>
<evidence type="ECO:0000313" key="3">
    <source>
        <dbReference type="Proteomes" id="UP000319263"/>
    </source>
</evidence>
<dbReference type="Pfam" id="PF01547">
    <property type="entry name" value="SBP_bac_1"/>
    <property type="match status" value="1"/>
</dbReference>
<protein>
    <submittedName>
        <fullName evidence="2">Extracellular solute-binding protein</fullName>
    </submittedName>
</protein>
<keyword evidence="3" id="KW-1185">Reference proteome</keyword>
<feature type="signal peptide" evidence="1">
    <location>
        <begin position="1"/>
        <end position="24"/>
    </location>
</feature>
<feature type="chain" id="PRO_5022156273" evidence="1">
    <location>
        <begin position="25"/>
        <end position="430"/>
    </location>
</feature>
<dbReference type="EMBL" id="CP041692">
    <property type="protein sequence ID" value="QDP98230.1"/>
    <property type="molecule type" value="Genomic_DNA"/>
</dbReference>
<dbReference type="InterPro" id="IPR006059">
    <property type="entry name" value="SBP"/>
</dbReference>
<dbReference type="InterPro" id="IPR006311">
    <property type="entry name" value="TAT_signal"/>
</dbReference>
<dbReference type="KEGG" id="mik:FOE78_22055"/>
<reference evidence="2 3" key="1">
    <citation type="submission" date="2019-07" db="EMBL/GenBank/DDBJ databases">
        <title>Microlunatus dokdonensis sp. nov. isolated from the rhizospheric soil of the wild plant Elymus tsukushiensis.</title>
        <authorList>
            <person name="Ghim S.-Y."/>
            <person name="Hwang Y.-J."/>
            <person name="Son J.-S."/>
            <person name="Shin J.-H."/>
        </authorList>
    </citation>
    <scope>NUCLEOTIDE SEQUENCE [LARGE SCALE GENOMIC DNA]</scope>
    <source>
        <strain evidence="2 3">KUDC0627</strain>
    </source>
</reference>
<sequence length="430" mass="47262">MAGFSRRSLLAGAAGLGALATAGALSGCGSTTSISSDPKELVLWYWDRSADPKLLAIAAKEIPGTNGMRLRADLVGGTFDTKLRTSLAGNAYIPDLTYINSNVSLYFPNESMFLDLNDLGAQQYKDLYFDWKWQLGVTPTNRFCFFPLDTGPTGFYYRKDVFDKAQIESDPDAVSEQIKTWDGYIELGQKLKKNVGSFMDINAGVIFGQFINASPERYFNKAGKLLYMEPNSAIKQAWDTAVKAIKAGVTGNQQNSTDQNAAWTSGKTAGHIEAVWWAQILTDTAPDTKGKWRLASQPVRPGNSGGSFVCLPHTCKDPEAAFKLITWMNNPQNQAQSYNNMQLFPSALDSFKGDLMKGNNSFFAGQDTQTFFLKSAESVPTAFISTFETQAQYFGTEIINVESAGKNPDQAWEDAVNQTNKTLRKRGIDV</sequence>
<gene>
    <name evidence="2" type="ORF">FOE78_22055</name>
</gene>
<dbReference type="PROSITE" id="PS51318">
    <property type="entry name" value="TAT"/>
    <property type="match status" value="1"/>
</dbReference>
<name>A0A516Q466_9ACTN</name>